<dbReference type="PROSITE" id="PS50011">
    <property type="entry name" value="PROTEIN_KINASE_DOM"/>
    <property type="match status" value="1"/>
</dbReference>
<accession>A0AAE0MHI1</accession>
<dbReference type="AlphaFoldDB" id="A0AAE0MHI1"/>
<dbReference type="SMART" id="SM00369">
    <property type="entry name" value="LRR_TYP"/>
    <property type="match status" value="3"/>
</dbReference>
<sequence>MHDLEVLQKGGYKGAGLAKLKLTCPLSTFPLEILELGDTLEQLDLSGTGLSSLPPNLGASLPHLKIAFFSNCNFTVFPRELAACPVLEMVAFRDNAMAEVPEDSLPPRLRWLILTGNRIAALPASIGRCTRLQKCMLAGNLLQTLPDEMAQCTKLALLRLSANRFESLPAWLFTLPELAFLSFAGNPCAPPPPASITRTVRGLVDIDWADLEVQHTLGQGASGIISQGLWKQSAEYAEEVAIKIFHGALTSDGTPADELAACSAAGSHESLIMILGRIQNYPDEDPAVVAAVDQFQGGVVMQLIPPYYTVLGNPPTLASCTRDTYPASAALDASHALSMLVGLAGAAAHLHERGIAHGDLYAHNILASNDDEHALLGDFGAATIYGHGSERACGVEKIEVLAFAHLLEDMLGLIATGLKDGDEQKEDEGQPLRQGLQKLHAKCAVADVQSRPTFDEVLGELEGMMGWRGMMRIPDVVPN</sequence>
<keyword evidence="6" id="KW-1185">Reference proteome</keyword>
<dbReference type="Pfam" id="PF00560">
    <property type="entry name" value="LRR_1"/>
    <property type="match status" value="1"/>
</dbReference>
<evidence type="ECO:0000313" key="6">
    <source>
        <dbReference type="Proteomes" id="UP001286456"/>
    </source>
</evidence>
<gene>
    <name evidence="5" type="ORF">B0T19DRAFT_109998</name>
</gene>
<dbReference type="Gene3D" id="3.30.200.20">
    <property type="entry name" value="Phosphorylase Kinase, domain 1"/>
    <property type="match status" value="1"/>
</dbReference>
<dbReference type="InterPro" id="IPR011009">
    <property type="entry name" value="Kinase-like_dom_sf"/>
</dbReference>
<dbReference type="Proteomes" id="UP001286456">
    <property type="component" value="Unassembled WGS sequence"/>
</dbReference>
<dbReference type="GO" id="GO:0005737">
    <property type="term" value="C:cytoplasm"/>
    <property type="evidence" value="ECO:0007669"/>
    <property type="project" value="TreeGrafter"/>
</dbReference>
<dbReference type="EMBL" id="JAUEPO010000002">
    <property type="protein sequence ID" value="KAK3332717.1"/>
    <property type="molecule type" value="Genomic_DNA"/>
</dbReference>
<evidence type="ECO:0000256" key="1">
    <source>
        <dbReference type="ARBA" id="ARBA00022614"/>
    </source>
</evidence>
<keyword evidence="1" id="KW-0433">Leucine-rich repeat</keyword>
<dbReference type="PANTHER" id="PTHR48051:SF1">
    <property type="entry name" value="RAS SUPPRESSOR PROTEIN 1"/>
    <property type="match status" value="1"/>
</dbReference>
<dbReference type="InterPro" id="IPR001611">
    <property type="entry name" value="Leu-rich_rpt"/>
</dbReference>
<dbReference type="Pfam" id="PF13855">
    <property type="entry name" value="LRR_8"/>
    <property type="match status" value="1"/>
</dbReference>
<dbReference type="InterPro" id="IPR000719">
    <property type="entry name" value="Prot_kinase_dom"/>
</dbReference>
<name>A0AAE0MHI1_9PEZI</name>
<dbReference type="GO" id="GO:0005524">
    <property type="term" value="F:ATP binding"/>
    <property type="evidence" value="ECO:0007669"/>
    <property type="project" value="UniProtKB-UniRule"/>
</dbReference>
<organism evidence="5 6">
    <name type="scientific">Cercophora scortea</name>
    <dbReference type="NCBI Taxonomy" id="314031"/>
    <lineage>
        <taxon>Eukaryota</taxon>
        <taxon>Fungi</taxon>
        <taxon>Dikarya</taxon>
        <taxon>Ascomycota</taxon>
        <taxon>Pezizomycotina</taxon>
        <taxon>Sordariomycetes</taxon>
        <taxon>Sordariomycetidae</taxon>
        <taxon>Sordariales</taxon>
        <taxon>Lasiosphaeriaceae</taxon>
        <taxon>Cercophora</taxon>
    </lineage>
</organism>
<keyword evidence="2" id="KW-0677">Repeat</keyword>
<proteinExistence type="predicted"/>
<dbReference type="PROSITE" id="PS00107">
    <property type="entry name" value="PROTEIN_KINASE_ATP"/>
    <property type="match status" value="1"/>
</dbReference>
<dbReference type="GO" id="GO:0004672">
    <property type="term" value="F:protein kinase activity"/>
    <property type="evidence" value="ECO:0007669"/>
    <property type="project" value="InterPro"/>
</dbReference>
<reference evidence="5" key="1">
    <citation type="journal article" date="2023" name="Mol. Phylogenet. Evol.">
        <title>Genome-scale phylogeny and comparative genomics of the fungal order Sordariales.</title>
        <authorList>
            <person name="Hensen N."/>
            <person name="Bonometti L."/>
            <person name="Westerberg I."/>
            <person name="Brannstrom I.O."/>
            <person name="Guillou S."/>
            <person name="Cros-Aarteil S."/>
            <person name="Calhoun S."/>
            <person name="Haridas S."/>
            <person name="Kuo A."/>
            <person name="Mondo S."/>
            <person name="Pangilinan J."/>
            <person name="Riley R."/>
            <person name="LaButti K."/>
            <person name="Andreopoulos B."/>
            <person name="Lipzen A."/>
            <person name="Chen C."/>
            <person name="Yan M."/>
            <person name="Daum C."/>
            <person name="Ng V."/>
            <person name="Clum A."/>
            <person name="Steindorff A."/>
            <person name="Ohm R.A."/>
            <person name="Martin F."/>
            <person name="Silar P."/>
            <person name="Natvig D.O."/>
            <person name="Lalanne C."/>
            <person name="Gautier V."/>
            <person name="Ament-Velasquez S.L."/>
            <person name="Kruys A."/>
            <person name="Hutchinson M.I."/>
            <person name="Powell A.J."/>
            <person name="Barry K."/>
            <person name="Miller A.N."/>
            <person name="Grigoriev I.V."/>
            <person name="Debuchy R."/>
            <person name="Gladieux P."/>
            <person name="Hiltunen Thoren M."/>
            <person name="Johannesson H."/>
        </authorList>
    </citation>
    <scope>NUCLEOTIDE SEQUENCE</scope>
    <source>
        <strain evidence="5">SMH4131-1</strain>
    </source>
</reference>
<dbReference type="SUPFAM" id="SSF52058">
    <property type="entry name" value="L domain-like"/>
    <property type="match status" value="1"/>
</dbReference>
<dbReference type="InterPro" id="IPR001245">
    <property type="entry name" value="Ser-Thr/Tyr_kinase_cat_dom"/>
</dbReference>
<reference evidence="5" key="2">
    <citation type="submission" date="2023-06" db="EMBL/GenBank/DDBJ databases">
        <authorList>
            <consortium name="Lawrence Berkeley National Laboratory"/>
            <person name="Haridas S."/>
            <person name="Hensen N."/>
            <person name="Bonometti L."/>
            <person name="Westerberg I."/>
            <person name="Brannstrom I.O."/>
            <person name="Guillou S."/>
            <person name="Cros-Aarteil S."/>
            <person name="Calhoun S."/>
            <person name="Kuo A."/>
            <person name="Mondo S."/>
            <person name="Pangilinan J."/>
            <person name="Riley R."/>
            <person name="Labutti K."/>
            <person name="Andreopoulos B."/>
            <person name="Lipzen A."/>
            <person name="Chen C."/>
            <person name="Yanf M."/>
            <person name="Daum C."/>
            <person name="Ng V."/>
            <person name="Clum A."/>
            <person name="Steindorff A."/>
            <person name="Ohm R."/>
            <person name="Martin F."/>
            <person name="Silar P."/>
            <person name="Natvig D."/>
            <person name="Lalanne C."/>
            <person name="Gautier V."/>
            <person name="Ament-Velasquez S.L."/>
            <person name="Kruys A."/>
            <person name="Hutchinson M.I."/>
            <person name="Powell A.J."/>
            <person name="Barry K."/>
            <person name="Miller A.N."/>
            <person name="Grigoriev I.V."/>
            <person name="Debuchy R."/>
            <person name="Gladieux P."/>
            <person name="Thoren M.H."/>
            <person name="Johannesson H."/>
        </authorList>
    </citation>
    <scope>NUCLEOTIDE SEQUENCE</scope>
    <source>
        <strain evidence="5">SMH4131-1</strain>
    </source>
</reference>
<keyword evidence="3" id="KW-0547">Nucleotide-binding</keyword>
<protein>
    <recommendedName>
        <fullName evidence="4">Protein kinase domain-containing protein</fullName>
    </recommendedName>
</protein>
<dbReference type="Gene3D" id="1.10.510.10">
    <property type="entry name" value="Transferase(Phosphotransferase) domain 1"/>
    <property type="match status" value="1"/>
</dbReference>
<dbReference type="Pfam" id="PF07714">
    <property type="entry name" value="PK_Tyr_Ser-Thr"/>
    <property type="match status" value="1"/>
</dbReference>
<dbReference type="SUPFAM" id="SSF56112">
    <property type="entry name" value="Protein kinase-like (PK-like)"/>
    <property type="match status" value="1"/>
</dbReference>
<evidence type="ECO:0000259" key="4">
    <source>
        <dbReference type="PROSITE" id="PS50011"/>
    </source>
</evidence>
<evidence type="ECO:0000256" key="3">
    <source>
        <dbReference type="PROSITE-ProRule" id="PRU10141"/>
    </source>
</evidence>
<evidence type="ECO:0000256" key="2">
    <source>
        <dbReference type="ARBA" id="ARBA00022737"/>
    </source>
</evidence>
<feature type="domain" description="Protein kinase" evidence="4">
    <location>
        <begin position="211"/>
        <end position="479"/>
    </location>
</feature>
<keyword evidence="3" id="KW-0067">ATP-binding</keyword>
<comment type="caution">
    <text evidence="5">The sequence shown here is derived from an EMBL/GenBank/DDBJ whole genome shotgun (WGS) entry which is preliminary data.</text>
</comment>
<dbReference type="InterPro" id="IPR003591">
    <property type="entry name" value="Leu-rich_rpt_typical-subtyp"/>
</dbReference>
<dbReference type="PANTHER" id="PTHR48051">
    <property type="match status" value="1"/>
</dbReference>
<dbReference type="InterPro" id="IPR032675">
    <property type="entry name" value="LRR_dom_sf"/>
</dbReference>
<dbReference type="InterPro" id="IPR017441">
    <property type="entry name" value="Protein_kinase_ATP_BS"/>
</dbReference>
<dbReference type="InterPro" id="IPR050216">
    <property type="entry name" value="LRR_domain-containing"/>
</dbReference>
<dbReference type="Gene3D" id="3.80.10.10">
    <property type="entry name" value="Ribonuclease Inhibitor"/>
    <property type="match status" value="2"/>
</dbReference>
<evidence type="ECO:0000313" key="5">
    <source>
        <dbReference type="EMBL" id="KAK3332717.1"/>
    </source>
</evidence>
<feature type="binding site" evidence="3">
    <location>
        <position position="243"/>
    </location>
    <ligand>
        <name>ATP</name>
        <dbReference type="ChEBI" id="CHEBI:30616"/>
    </ligand>
</feature>